<evidence type="ECO:0000256" key="1">
    <source>
        <dbReference type="SAM" id="MobiDB-lite"/>
    </source>
</evidence>
<dbReference type="Proteomes" id="UP001221142">
    <property type="component" value="Unassembled WGS sequence"/>
</dbReference>
<keyword evidence="4" id="KW-1185">Reference proteome</keyword>
<feature type="region of interest" description="Disordered" evidence="1">
    <location>
        <begin position="33"/>
        <end position="61"/>
    </location>
</feature>
<gene>
    <name evidence="3" type="ORF">FB45DRAFT_1034351</name>
</gene>
<evidence type="ECO:0000259" key="2">
    <source>
        <dbReference type="Pfam" id="PF18802"/>
    </source>
</evidence>
<feature type="region of interest" description="Disordered" evidence="1">
    <location>
        <begin position="367"/>
        <end position="387"/>
    </location>
</feature>
<dbReference type="EMBL" id="JARKIF010000021">
    <property type="protein sequence ID" value="KAJ7617045.1"/>
    <property type="molecule type" value="Genomic_DNA"/>
</dbReference>
<dbReference type="PANTHER" id="PTHR33096:SF1">
    <property type="entry name" value="CXC1-LIKE CYSTEINE CLUSTER ASSOCIATED WITH KDZ TRANSPOSASES DOMAIN-CONTAINING PROTEIN"/>
    <property type="match status" value="1"/>
</dbReference>
<protein>
    <recommendedName>
        <fullName evidence="2">CxC1-like cysteine cluster associated with KDZ transposases domain-containing protein</fullName>
    </recommendedName>
</protein>
<feature type="compositionally biased region" description="Low complexity" evidence="1">
    <location>
        <begin position="215"/>
        <end position="231"/>
    </location>
</feature>
<dbReference type="InterPro" id="IPR040521">
    <property type="entry name" value="KDZ"/>
</dbReference>
<feature type="compositionally biased region" description="Basic and acidic residues" evidence="1">
    <location>
        <begin position="272"/>
        <end position="281"/>
    </location>
</feature>
<proteinExistence type="predicted"/>
<evidence type="ECO:0000313" key="3">
    <source>
        <dbReference type="EMBL" id="KAJ7617045.1"/>
    </source>
</evidence>
<reference evidence="3" key="1">
    <citation type="submission" date="2023-03" db="EMBL/GenBank/DDBJ databases">
        <title>Massive genome expansion in bonnet fungi (Mycena s.s.) driven by repeated elements and novel gene families across ecological guilds.</title>
        <authorList>
            <consortium name="Lawrence Berkeley National Laboratory"/>
            <person name="Harder C.B."/>
            <person name="Miyauchi S."/>
            <person name="Viragh M."/>
            <person name="Kuo A."/>
            <person name="Thoen E."/>
            <person name="Andreopoulos B."/>
            <person name="Lu D."/>
            <person name="Skrede I."/>
            <person name="Drula E."/>
            <person name="Henrissat B."/>
            <person name="Morin E."/>
            <person name="Kohler A."/>
            <person name="Barry K."/>
            <person name="LaButti K."/>
            <person name="Morin E."/>
            <person name="Salamov A."/>
            <person name="Lipzen A."/>
            <person name="Mereny Z."/>
            <person name="Hegedus B."/>
            <person name="Baldrian P."/>
            <person name="Stursova M."/>
            <person name="Weitz H."/>
            <person name="Taylor A."/>
            <person name="Grigoriev I.V."/>
            <person name="Nagy L.G."/>
            <person name="Martin F."/>
            <person name="Kauserud H."/>
        </authorList>
    </citation>
    <scope>NUCLEOTIDE SEQUENCE</scope>
    <source>
        <strain evidence="3">9284</strain>
    </source>
</reference>
<feature type="region of interest" description="Disordered" evidence="1">
    <location>
        <begin position="215"/>
        <end position="294"/>
    </location>
</feature>
<organism evidence="3 4">
    <name type="scientific">Roridomyces roridus</name>
    <dbReference type="NCBI Taxonomy" id="1738132"/>
    <lineage>
        <taxon>Eukaryota</taxon>
        <taxon>Fungi</taxon>
        <taxon>Dikarya</taxon>
        <taxon>Basidiomycota</taxon>
        <taxon>Agaricomycotina</taxon>
        <taxon>Agaricomycetes</taxon>
        <taxon>Agaricomycetidae</taxon>
        <taxon>Agaricales</taxon>
        <taxon>Marasmiineae</taxon>
        <taxon>Mycenaceae</taxon>
        <taxon>Roridomyces</taxon>
    </lineage>
</organism>
<feature type="domain" description="CxC1-like cysteine cluster associated with KDZ transposases" evidence="2">
    <location>
        <begin position="108"/>
        <end position="181"/>
    </location>
</feature>
<dbReference type="AlphaFoldDB" id="A0AAD7BC34"/>
<dbReference type="InterPro" id="IPR041320">
    <property type="entry name" value="CxC1"/>
</dbReference>
<dbReference type="Pfam" id="PF18802">
    <property type="entry name" value="CxC1"/>
    <property type="match status" value="1"/>
</dbReference>
<comment type="caution">
    <text evidence="3">The sequence shown here is derived from an EMBL/GenBank/DDBJ whole genome shotgun (WGS) entry which is preliminary data.</text>
</comment>
<accession>A0AAD7BC34</accession>
<sequence length="985" mass="111658">MGRLTAKDIEAKKNAKEPEPLVFYANGQTLSQRLQKPPQGQVGWRDARSRGGPQSSPTKRQYTDVALASEDNYVTADYIPVIPALVPVFVDLMHQTKSLRDTAELRLQHSDCACAKRALYVAVVRLNAIEHQRVDVCKCSPAPATLLRAGLFPCSPVHPSLAVDINVLDFAMTLFDTLRIRFGNALEWYTSLQHATHAAVDATLELVRETVIGPSIASPASPSTTPAGSRPCTPPPPSPSGSDSDSSRSAPATPTAARPVPPAPSGRKRRAPDREHEHESKANPFPDPPPRTRPSDYLISRCPTCFGSLVHDPTAACDIHVCADACFTQKRRRGGPRDPPCTHPDTVFVPEHTTDEMGAHVEDVRPVRGQTKKRARPSEEEDHYEHQDLQVPRTVLDDCRDSFIAADEKREKASTKFFEDTGVMGLLCRHDRVLWLVNMRSSSEKQYFVLVLLETLFQHLPLNIRIGILYDIACQLHRSCVKYKFMERYMDRMIFAVSVFHAFGHRWPCQLIYHPMKCCGFGHTNGEGCERFWHSISKLIAYLRVTGYHVRLYTIDSQIQHADKMSLGRMGSWILRRTEHCENKMREARADLVACGVPVAQLRVQWADQAKVQTQPLKSQSKNAAKQAVDTIIAARAKQQQLWQRWKALSETQVNEDANAEAHDYATTHVQDALKAWETQAAKTKQLERTLGVNDSTILKKLKFTDYYTARMNARAVKDRLRARLRDRKFEMDPIERSVRRTRSENQRNEHAGAAIKRHEPNISRLVQTYNKLCEQIQSLISKKKAPPHSVAPLPVPSKGIYQLDVDDVIWQDLGLDEEESRPPLWLSDEKVRTGIRAMLMVDRCNEESARLTREHAHLFVWFQNEWKTIQMAIAQSEGAVRYQMERRHEELPQLCVLWRKSLDRIPLPTEQQWGPTDDEFLVCEIAEATAAWGDGEQVMESEDKDEQEDEDEAIFHVVAAVERADNHRAGDKVDALSWDDDAEL</sequence>
<evidence type="ECO:0000313" key="4">
    <source>
        <dbReference type="Proteomes" id="UP001221142"/>
    </source>
</evidence>
<feature type="compositionally biased region" description="Low complexity" evidence="1">
    <location>
        <begin position="240"/>
        <end position="258"/>
    </location>
</feature>
<name>A0AAD7BC34_9AGAR</name>
<dbReference type="PANTHER" id="PTHR33096">
    <property type="entry name" value="CXC2 DOMAIN-CONTAINING PROTEIN"/>
    <property type="match status" value="1"/>
</dbReference>
<dbReference type="Pfam" id="PF18758">
    <property type="entry name" value="KDZ"/>
    <property type="match status" value="1"/>
</dbReference>